<keyword evidence="12" id="KW-1185">Reference proteome</keyword>
<dbReference type="InterPro" id="IPR010055">
    <property type="entry name" value="T2SS_protein-GspJ"/>
</dbReference>
<keyword evidence="4" id="KW-1003">Cell membrane</keyword>
<keyword evidence="7 10" id="KW-0812">Transmembrane</keyword>
<reference evidence="11 12" key="1">
    <citation type="submission" date="2020-02" db="EMBL/GenBank/DDBJ databases">
        <authorList>
            <person name="Zheng R.K."/>
            <person name="Sun C.M."/>
        </authorList>
    </citation>
    <scope>NUCLEOTIDE SEQUENCE [LARGE SCALE GENOMIC DNA]</scope>
    <source>
        <strain evidence="12">zrk23</strain>
    </source>
</reference>
<evidence type="ECO:0000256" key="6">
    <source>
        <dbReference type="ARBA" id="ARBA00022519"/>
    </source>
</evidence>
<evidence type="ECO:0000256" key="5">
    <source>
        <dbReference type="ARBA" id="ARBA00022481"/>
    </source>
</evidence>
<keyword evidence="5" id="KW-0488">Methylation</keyword>
<accession>A0A6G6Y4V1</accession>
<evidence type="ECO:0000313" key="12">
    <source>
        <dbReference type="Proteomes" id="UP000501568"/>
    </source>
</evidence>
<dbReference type="RefSeq" id="WP_165326748.1">
    <property type="nucleotide sequence ID" value="NZ_CP049109.1"/>
</dbReference>
<proteinExistence type="inferred from homology"/>
<organism evidence="11 12">
    <name type="scientific">Stakelama tenebrarum</name>
    <dbReference type="NCBI Taxonomy" id="2711215"/>
    <lineage>
        <taxon>Bacteria</taxon>
        <taxon>Pseudomonadati</taxon>
        <taxon>Pseudomonadota</taxon>
        <taxon>Alphaproteobacteria</taxon>
        <taxon>Sphingomonadales</taxon>
        <taxon>Sphingomonadaceae</taxon>
        <taxon>Stakelama</taxon>
    </lineage>
</organism>
<dbReference type="AlphaFoldDB" id="A0A6G6Y4V1"/>
<dbReference type="NCBIfam" id="TIGR02532">
    <property type="entry name" value="IV_pilin_GFxxxE"/>
    <property type="match status" value="1"/>
</dbReference>
<dbReference type="InterPro" id="IPR012902">
    <property type="entry name" value="N_methyl_site"/>
</dbReference>
<evidence type="ECO:0000256" key="1">
    <source>
        <dbReference type="ARBA" id="ARBA00004377"/>
    </source>
</evidence>
<dbReference type="PANTHER" id="PTHR39583:SF2">
    <property type="entry name" value="TYPE II SECRETION SYSTEM PROTEIN J"/>
    <property type="match status" value="1"/>
</dbReference>
<dbReference type="Gene3D" id="2.10.70.20">
    <property type="entry name" value="gspk-gspi-gspj complex like domains"/>
    <property type="match status" value="1"/>
</dbReference>
<dbReference type="Pfam" id="PF11612">
    <property type="entry name" value="T2SSJ"/>
    <property type="match status" value="1"/>
</dbReference>
<dbReference type="Proteomes" id="UP000501568">
    <property type="component" value="Chromosome"/>
</dbReference>
<evidence type="ECO:0000256" key="3">
    <source>
        <dbReference type="ARBA" id="ARBA00021539"/>
    </source>
</evidence>
<protein>
    <recommendedName>
        <fullName evidence="3">Type II secretion system protein J</fullName>
    </recommendedName>
</protein>
<dbReference type="InterPro" id="IPR051621">
    <property type="entry name" value="T2SS_protein_J"/>
</dbReference>
<keyword evidence="9 10" id="KW-0472">Membrane</keyword>
<dbReference type="EMBL" id="CP049109">
    <property type="protein sequence ID" value="QIG79748.1"/>
    <property type="molecule type" value="Genomic_DNA"/>
</dbReference>
<name>A0A6G6Y4V1_9SPHN</name>
<evidence type="ECO:0000256" key="9">
    <source>
        <dbReference type="ARBA" id="ARBA00023136"/>
    </source>
</evidence>
<keyword evidence="8 10" id="KW-1133">Transmembrane helix</keyword>
<dbReference type="GO" id="GO:0015627">
    <property type="term" value="C:type II protein secretion system complex"/>
    <property type="evidence" value="ECO:0007669"/>
    <property type="project" value="InterPro"/>
</dbReference>
<dbReference type="SUPFAM" id="SSF54523">
    <property type="entry name" value="Pili subunits"/>
    <property type="match status" value="1"/>
</dbReference>
<feature type="transmembrane region" description="Helical" evidence="10">
    <location>
        <begin position="12"/>
        <end position="37"/>
    </location>
</feature>
<dbReference type="PROSITE" id="PS00409">
    <property type="entry name" value="PROKAR_NTER_METHYL"/>
    <property type="match status" value="1"/>
</dbReference>
<comment type="subcellular location">
    <subcellularLocation>
        <location evidence="1">Cell inner membrane</location>
        <topology evidence="1">Single-pass membrane protein</topology>
    </subcellularLocation>
</comment>
<evidence type="ECO:0000256" key="10">
    <source>
        <dbReference type="SAM" id="Phobius"/>
    </source>
</evidence>
<evidence type="ECO:0000256" key="7">
    <source>
        <dbReference type="ARBA" id="ARBA00022692"/>
    </source>
</evidence>
<comment type="similarity">
    <text evidence="2">Belongs to the GSP J family.</text>
</comment>
<dbReference type="Pfam" id="PF07963">
    <property type="entry name" value="N_methyl"/>
    <property type="match status" value="1"/>
</dbReference>
<keyword evidence="6" id="KW-0997">Cell inner membrane</keyword>
<evidence type="ECO:0000256" key="4">
    <source>
        <dbReference type="ARBA" id="ARBA00022475"/>
    </source>
</evidence>
<sequence>MNARPRESGREAGFTLIEVMVSLGLFALIAVAGLAMVDGILGVGERTEVRLDRLGQLQRTTYVITDDLDQIARGPISGDAAGIGFTRAAPGFGGAPVAMRYQLNGGTLVRNIGGMPQLLLPGVTAMRWQYWDGEWQDRWPIDEARPDAWPRAVAVDLELAGQGPGSGTLRRVIALPARPDAKPEPAE</sequence>
<evidence type="ECO:0000313" key="11">
    <source>
        <dbReference type="EMBL" id="QIG79748.1"/>
    </source>
</evidence>
<dbReference type="KEGG" id="spzr:G5C33_08040"/>
<dbReference type="GO" id="GO:0015628">
    <property type="term" value="P:protein secretion by the type II secretion system"/>
    <property type="evidence" value="ECO:0007669"/>
    <property type="project" value="InterPro"/>
</dbReference>
<dbReference type="InterPro" id="IPR045584">
    <property type="entry name" value="Pilin-like"/>
</dbReference>
<dbReference type="PANTHER" id="PTHR39583">
    <property type="entry name" value="TYPE II SECRETION SYSTEM PROTEIN J-RELATED"/>
    <property type="match status" value="1"/>
</dbReference>
<dbReference type="GO" id="GO:0005886">
    <property type="term" value="C:plasma membrane"/>
    <property type="evidence" value="ECO:0007669"/>
    <property type="project" value="UniProtKB-SubCell"/>
</dbReference>
<evidence type="ECO:0000256" key="2">
    <source>
        <dbReference type="ARBA" id="ARBA00011084"/>
    </source>
</evidence>
<gene>
    <name evidence="11" type="ORF">G5C33_08040</name>
</gene>
<evidence type="ECO:0000256" key="8">
    <source>
        <dbReference type="ARBA" id="ARBA00022989"/>
    </source>
</evidence>